<comment type="caution">
    <text evidence="2">The sequence shown here is derived from an EMBL/GenBank/DDBJ whole genome shotgun (WGS) entry which is preliminary data.</text>
</comment>
<dbReference type="OrthoDB" id="10252740at2759"/>
<evidence type="ECO:0000256" key="1">
    <source>
        <dbReference type="SAM" id="MobiDB-lite"/>
    </source>
</evidence>
<organism evidence="2 3">
    <name type="scientific">Sclerotinia trifoliorum</name>
    <dbReference type="NCBI Taxonomy" id="28548"/>
    <lineage>
        <taxon>Eukaryota</taxon>
        <taxon>Fungi</taxon>
        <taxon>Dikarya</taxon>
        <taxon>Ascomycota</taxon>
        <taxon>Pezizomycotina</taxon>
        <taxon>Leotiomycetes</taxon>
        <taxon>Helotiales</taxon>
        <taxon>Sclerotiniaceae</taxon>
        <taxon>Sclerotinia</taxon>
    </lineage>
</organism>
<dbReference type="Proteomes" id="UP000624404">
    <property type="component" value="Unassembled WGS sequence"/>
</dbReference>
<sequence>MAINVSGQFYKVTVIEPNIDLRRYNVVWGELKERGITKSDLKLTLIEVMLVIHPPSAAHNTSDDSLHFVPVGNLYNDCSDDMKLAGTVICKSFNRPTRPGAPGQCAPGNSGNDDHI</sequence>
<name>A0A8H2W436_9HELO</name>
<gene>
    <name evidence="2" type="ORF">SCLTRI_LOCUS9066</name>
</gene>
<dbReference type="AlphaFoldDB" id="A0A8H2W436"/>
<feature type="compositionally biased region" description="Polar residues" evidence="1">
    <location>
        <begin position="107"/>
        <end position="116"/>
    </location>
</feature>
<proteinExistence type="predicted"/>
<accession>A0A8H2W436</accession>
<dbReference type="EMBL" id="CAJHIA010000033">
    <property type="protein sequence ID" value="CAD6449272.1"/>
    <property type="molecule type" value="Genomic_DNA"/>
</dbReference>
<evidence type="ECO:0000313" key="2">
    <source>
        <dbReference type="EMBL" id="CAD6449272.1"/>
    </source>
</evidence>
<protein>
    <submittedName>
        <fullName evidence="2">B72df63d-4200-4e25-9bde-ebf16d54b655</fullName>
    </submittedName>
</protein>
<feature type="region of interest" description="Disordered" evidence="1">
    <location>
        <begin position="94"/>
        <end position="116"/>
    </location>
</feature>
<reference evidence="2" key="1">
    <citation type="submission" date="2020-10" db="EMBL/GenBank/DDBJ databases">
        <authorList>
            <person name="Kusch S."/>
        </authorList>
    </citation>
    <scope>NUCLEOTIDE SEQUENCE</scope>
    <source>
        <strain evidence="2">SwB9</strain>
    </source>
</reference>
<evidence type="ECO:0000313" key="3">
    <source>
        <dbReference type="Proteomes" id="UP000624404"/>
    </source>
</evidence>
<keyword evidence="3" id="KW-1185">Reference proteome</keyword>